<dbReference type="GeneID" id="37267303"/>
<sequence length="205" mass="22937">MSFNRASKRRRPLEEPLAAPTRCGVRAALHASRRARETRPSPWDELPHLHAVCPPSRPLAKRLTRRTVPDSKLPAETLLHLLRSACRAPLSWEACACGDRSTDARQLAFAPEAPARPSPRCSLSELQCTPMEDSQLDVGEDESMCRLFVQVWTRRQGQRSTWQSSSRRERAIFGSGDSRRGREEGANSKKVAVSVCVALGQSKRR</sequence>
<feature type="region of interest" description="Disordered" evidence="1">
    <location>
        <begin position="159"/>
        <end position="187"/>
    </location>
</feature>
<gene>
    <name evidence="2" type="ORF">FA09DRAFT_264145</name>
</gene>
<proteinExistence type="predicted"/>
<keyword evidence="3" id="KW-1185">Reference proteome</keyword>
<evidence type="ECO:0000256" key="1">
    <source>
        <dbReference type="SAM" id="MobiDB-lite"/>
    </source>
</evidence>
<dbReference type="RefSeq" id="XP_025598716.1">
    <property type="nucleotide sequence ID" value="XM_025739757.1"/>
</dbReference>
<feature type="compositionally biased region" description="Basic and acidic residues" evidence="1">
    <location>
        <begin position="166"/>
        <end position="187"/>
    </location>
</feature>
<evidence type="ECO:0000313" key="2">
    <source>
        <dbReference type="EMBL" id="PWN98437.1"/>
    </source>
</evidence>
<dbReference type="Proteomes" id="UP000245946">
    <property type="component" value="Unassembled WGS sequence"/>
</dbReference>
<dbReference type="EMBL" id="KZ819291">
    <property type="protein sequence ID" value="PWN98437.1"/>
    <property type="molecule type" value="Genomic_DNA"/>
</dbReference>
<reference evidence="2 3" key="1">
    <citation type="journal article" date="2018" name="Mol. Biol. Evol.">
        <title>Broad Genomic Sampling Reveals a Smut Pathogenic Ancestry of the Fungal Clade Ustilaginomycotina.</title>
        <authorList>
            <person name="Kijpornyongpan T."/>
            <person name="Mondo S.J."/>
            <person name="Barry K."/>
            <person name="Sandor L."/>
            <person name="Lee J."/>
            <person name="Lipzen A."/>
            <person name="Pangilinan J."/>
            <person name="LaButti K."/>
            <person name="Hainaut M."/>
            <person name="Henrissat B."/>
            <person name="Grigoriev I.V."/>
            <person name="Spatafora J.W."/>
            <person name="Aime M.C."/>
        </authorList>
    </citation>
    <scope>NUCLEOTIDE SEQUENCE [LARGE SCALE GENOMIC DNA]</scope>
    <source>
        <strain evidence="2 3">MCA 4186</strain>
    </source>
</reference>
<name>A0A316Z9H5_9BASI</name>
<protein>
    <submittedName>
        <fullName evidence="2">Uncharacterized protein</fullName>
    </submittedName>
</protein>
<accession>A0A316Z9H5</accession>
<organism evidence="2 3">
    <name type="scientific">Tilletiopsis washingtonensis</name>
    <dbReference type="NCBI Taxonomy" id="58919"/>
    <lineage>
        <taxon>Eukaryota</taxon>
        <taxon>Fungi</taxon>
        <taxon>Dikarya</taxon>
        <taxon>Basidiomycota</taxon>
        <taxon>Ustilaginomycotina</taxon>
        <taxon>Exobasidiomycetes</taxon>
        <taxon>Entylomatales</taxon>
        <taxon>Entylomatales incertae sedis</taxon>
        <taxon>Tilletiopsis</taxon>
    </lineage>
</organism>
<dbReference type="AlphaFoldDB" id="A0A316Z9H5"/>
<evidence type="ECO:0000313" key="3">
    <source>
        <dbReference type="Proteomes" id="UP000245946"/>
    </source>
</evidence>